<dbReference type="PANTHER" id="PTHR43280:SF2">
    <property type="entry name" value="HTH-TYPE TRANSCRIPTIONAL REGULATOR EXSA"/>
    <property type="match status" value="1"/>
</dbReference>
<dbReference type="InterPro" id="IPR011006">
    <property type="entry name" value="CheY-like_superfamily"/>
</dbReference>
<evidence type="ECO:0000259" key="6">
    <source>
        <dbReference type="PROSITE" id="PS01124"/>
    </source>
</evidence>
<dbReference type="PROSITE" id="PS00041">
    <property type="entry name" value="HTH_ARAC_FAMILY_1"/>
    <property type="match status" value="1"/>
</dbReference>
<keyword evidence="9" id="KW-1185">Reference proteome</keyword>
<dbReference type="EMBL" id="JQCR01000002">
    <property type="protein sequence ID" value="KGE20223.1"/>
    <property type="molecule type" value="Genomic_DNA"/>
</dbReference>
<dbReference type="PROSITE" id="PS50110">
    <property type="entry name" value="RESPONSE_REGULATORY"/>
    <property type="match status" value="1"/>
</dbReference>
<feature type="coiled-coil region" evidence="5">
    <location>
        <begin position="114"/>
        <end position="146"/>
    </location>
</feature>
<keyword evidence="5" id="KW-0175">Coiled coil</keyword>
<reference evidence="8 9" key="2">
    <citation type="submission" date="2014-10" db="EMBL/GenBank/DDBJ databases">
        <title>Comparative genomics of the Paenibacillus odorifer group.</title>
        <authorList>
            <person name="Tsai Y.-C."/>
            <person name="Martin N."/>
            <person name="Korlach J."/>
            <person name="Wiedmann M."/>
        </authorList>
    </citation>
    <scope>NUCLEOTIDE SEQUENCE [LARGE SCALE GENOMIC DNA]</scope>
    <source>
        <strain evidence="8 9">DSM 18334</strain>
    </source>
</reference>
<dbReference type="Gene3D" id="3.40.50.2300">
    <property type="match status" value="1"/>
</dbReference>
<keyword evidence="4" id="KW-0597">Phosphoprotein</keyword>
<dbReference type="InterPro" id="IPR018062">
    <property type="entry name" value="HTH_AraC-typ_CS"/>
</dbReference>
<dbReference type="OrthoDB" id="9788446at2"/>
<dbReference type="InterPro" id="IPR009057">
    <property type="entry name" value="Homeodomain-like_sf"/>
</dbReference>
<organism evidence="8 9">
    <name type="scientific">Paenibacillus wynnii</name>
    <dbReference type="NCBI Taxonomy" id="268407"/>
    <lineage>
        <taxon>Bacteria</taxon>
        <taxon>Bacillati</taxon>
        <taxon>Bacillota</taxon>
        <taxon>Bacilli</taxon>
        <taxon>Bacillales</taxon>
        <taxon>Paenibacillaceae</taxon>
        <taxon>Paenibacillus</taxon>
    </lineage>
</organism>
<name>A0A098MDT9_9BACL</name>
<dbReference type="Pfam" id="PF00072">
    <property type="entry name" value="Response_reg"/>
    <property type="match status" value="1"/>
</dbReference>
<dbReference type="InterPro" id="IPR018060">
    <property type="entry name" value="HTH_AraC"/>
</dbReference>
<dbReference type="STRING" id="268407.PWYN_13440"/>
<dbReference type="SUPFAM" id="SSF52172">
    <property type="entry name" value="CheY-like"/>
    <property type="match status" value="1"/>
</dbReference>
<dbReference type="RefSeq" id="WP_036652275.1">
    <property type="nucleotide sequence ID" value="NZ_JQCR01000002.1"/>
</dbReference>
<dbReference type="PROSITE" id="PS01124">
    <property type="entry name" value="HTH_ARAC_FAMILY_2"/>
    <property type="match status" value="1"/>
</dbReference>
<dbReference type="InterPro" id="IPR001789">
    <property type="entry name" value="Sig_transdc_resp-reg_receiver"/>
</dbReference>
<dbReference type="GO" id="GO:0000160">
    <property type="term" value="P:phosphorelay signal transduction system"/>
    <property type="evidence" value="ECO:0007669"/>
    <property type="project" value="InterPro"/>
</dbReference>
<evidence type="ECO:0000313" key="9">
    <source>
        <dbReference type="Proteomes" id="UP000029734"/>
    </source>
</evidence>
<gene>
    <name evidence="8" type="ORF">PWYN_13440</name>
</gene>
<dbReference type="SUPFAM" id="SSF46689">
    <property type="entry name" value="Homeodomain-like"/>
    <property type="match status" value="2"/>
</dbReference>
<reference evidence="8 9" key="1">
    <citation type="submission" date="2014-08" db="EMBL/GenBank/DDBJ databases">
        <authorList>
            <person name="den Bakker H.C."/>
        </authorList>
    </citation>
    <scope>NUCLEOTIDE SEQUENCE [LARGE SCALE GENOMIC DNA]</scope>
    <source>
        <strain evidence="8 9">DSM 18334</strain>
    </source>
</reference>
<keyword evidence="3" id="KW-0804">Transcription</keyword>
<dbReference type="CDD" id="cd17536">
    <property type="entry name" value="REC_YesN-like"/>
    <property type="match status" value="1"/>
</dbReference>
<proteinExistence type="predicted"/>
<evidence type="ECO:0000256" key="1">
    <source>
        <dbReference type="ARBA" id="ARBA00023015"/>
    </source>
</evidence>
<evidence type="ECO:0000256" key="2">
    <source>
        <dbReference type="ARBA" id="ARBA00023125"/>
    </source>
</evidence>
<dbReference type="SMART" id="SM00448">
    <property type="entry name" value="REC"/>
    <property type="match status" value="1"/>
</dbReference>
<protein>
    <submittedName>
        <fullName evidence="8">Chemotaxis protein CheY</fullName>
    </submittedName>
</protein>
<dbReference type="AlphaFoldDB" id="A0A098MDT9"/>
<dbReference type="eggNOG" id="COG4977">
    <property type="taxonomic scope" value="Bacteria"/>
</dbReference>
<dbReference type="SMART" id="SM00342">
    <property type="entry name" value="HTH_ARAC"/>
    <property type="match status" value="1"/>
</dbReference>
<dbReference type="GO" id="GO:0043565">
    <property type="term" value="F:sequence-specific DNA binding"/>
    <property type="evidence" value="ECO:0007669"/>
    <property type="project" value="InterPro"/>
</dbReference>
<keyword evidence="1" id="KW-0805">Transcription regulation</keyword>
<evidence type="ECO:0000313" key="8">
    <source>
        <dbReference type="EMBL" id="KGE20223.1"/>
    </source>
</evidence>
<evidence type="ECO:0000256" key="3">
    <source>
        <dbReference type="ARBA" id="ARBA00023163"/>
    </source>
</evidence>
<dbReference type="InterPro" id="IPR020449">
    <property type="entry name" value="Tscrpt_reg_AraC-type_HTH"/>
</dbReference>
<dbReference type="Proteomes" id="UP000029734">
    <property type="component" value="Unassembled WGS sequence"/>
</dbReference>
<keyword evidence="2" id="KW-0238">DNA-binding</keyword>
<accession>A0A098MDT9</accession>
<feature type="modified residue" description="4-aspartylphosphate" evidence="4">
    <location>
        <position position="59"/>
    </location>
</feature>
<evidence type="ECO:0000256" key="4">
    <source>
        <dbReference type="PROSITE-ProRule" id="PRU00169"/>
    </source>
</evidence>
<dbReference type="eggNOG" id="COG4753">
    <property type="taxonomic scope" value="Bacteria"/>
</dbReference>
<feature type="domain" description="HTH araC/xylS-type" evidence="6">
    <location>
        <begin position="160"/>
        <end position="258"/>
    </location>
</feature>
<feature type="domain" description="Response regulatory" evidence="7">
    <location>
        <begin position="7"/>
        <end position="124"/>
    </location>
</feature>
<dbReference type="GO" id="GO:0003700">
    <property type="term" value="F:DNA-binding transcription factor activity"/>
    <property type="evidence" value="ECO:0007669"/>
    <property type="project" value="InterPro"/>
</dbReference>
<evidence type="ECO:0000259" key="7">
    <source>
        <dbReference type="PROSITE" id="PS50110"/>
    </source>
</evidence>
<dbReference type="Gene3D" id="1.10.10.60">
    <property type="entry name" value="Homeodomain-like"/>
    <property type="match status" value="2"/>
</dbReference>
<comment type="caution">
    <text evidence="8">The sequence shown here is derived from an EMBL/GenBank/DDBJ whole genome shotgun (WGS) entry which is preliminary data.</text>
</comment>
<evidence type="ECO:0000256" key="5">
    <source>
        <dbReference type="SAM" id="Coils"/>
    </source>
</evidence>
<sequence length="267" mass="30840">MKLNIKTILIVDDEPRTRQGIKQTLEVWAAGSYRIETANNGVEALELLQHEVIHLLITDVRMPEVSGLDLIRSLNRHARRPQIIVISGYAEFQYVQQALQLGAVNYLLKPLDKKELLEVVVEALKREEEQQRHEKLEKLVDHKLAELDPGNNMSIGEPVREALLYLEQHLHETLTMADMAQRLHLNASYFSVLFKDQVGLPFSEYLSRLRVQRAKELLVHTRLSVGEIAEKVGYQTDKYFIKVFKTQEDLSPSRYRQQMTGTSDEIQ</sequence>
<dbReference type="PRINTS" id="PR00032">
    <property type="entry name" value="HTHARAC"/>
</dbReference>
<dbReference type="Pfam" id="PF12833">
    <property type="entry name" value="HTH_18"/>
    <property type="match status" value="1"/>
</dbReference>
<dbReference type="PANTHER" id="PTHR43280">
    <property type="entry name" value="ARAC-FAMILY TRANSCRIPTIONAL REGULATOR"/>
    <property type="match status" value="1"/>
</dbReference>